<name>A0A9W4X1B6_9GLOM</name>
<proteinExistence type="predicted"/>
<dbReference type="AlphaFoldDB" id="A0A9W4X1B6"/>
<feature type="non-terminal residue" evidence="1">
    <location>
        <position position="1"/>
    </location>
</feature>
<keyword evidence="2" id="KW-1185">Reference proteome</keyword>
<reference evidence="1" key="1">
    <citation type="submission" date="2022-08" db="EMBL/GenBank/DDBJ databases">
        <authorList>
            <person name="Kallberg Y."/>
            <person name="Tangrot J."/>
            <person name="Rosling A."/>
        </authorList>
    </citation>
    <scope>NUCLEOTIDE SEQUENCE</scope>
    <source>
        <strain evidence="1">Wild A</strain>
    </source>
</reference>
<comment type="caution">
    <text evidence="1">The sequence shown here is derived from an EMBL/GenBank/DDBJ whole genome shotgun (WGS) entry which is preliminary data.</text>
</comment>
<organism evidence="1 2">
    <name type="scientific">Funneliformis geosporum</name>
    <dbReference type="NCBI Taxonomy" id="1117311"/>
    <lineage>
        <taxon>Eukaryota</taxon>
        <taxon>Fungi</taxon>
        <taxon>Fungi incertae sedis</taxon>
        <taxon>Mucoromycota</taxon>
        <taxon>Glomeromycotina</taxon>
        <taxon>Glomeromycetes</taxon>
        <taxon>Glomerales</taxon>
        <taxon>Glomeraceae</taxon>
        <taxon>Funneliformis</taxon>
    </lineage>
</organism>
<evidence type="ECO:0000313" key="2">
    <source>
        <dbReference type="Proteomes" id="UP001153678"/>
    </source>
</evidence>
<dbReference type="Proteomes" id="UP001153678">
    <property type="component" value="Unassembled WGS sequence"/>
</dbReference>
<dbReference type="EMBL" id="CAMKVN010002005">
    <property type="protein sequence ID" value="CAI2179155.1"/>
    <property type="molecule type" value="Genomic_DNA"/>
</dbReference>
<sequence>LQSQYTNLQDQYSRVQLRVKHLERNSDTQYVQDSQQEINRLHQNFAYAAD</sequence>
<accession>A0A9W4X1B6</accession>
<gene>
    <name evidence="1" type="ORF">FWILDA_LOCUS8947</name>
</gene>
<evidence type="ECO:0000313" key="1">
    <source>
        <dbReference type="EMBL" id="CAI2179155.1"/>
    </source>
</evidence>
<protein>
    <submittedName>
        <fullName evidence="1">19289_t:CDS:1</fullName>
    </submittedName>
</protein>